<proteinExistence type="predicted"/>
<keyword evidence="2" id="KW-1185">Reference proteome</keyword>
<evidence type="ECO:0000313" key="1">
    <source>
        <dbReference type="EMBL" id="MBV4358804.1"/>
    </source>
</evidence>
<evidence type="ECO:0000313" key="2">
    <source>
        <dbReference type="Proteomes" id="UP000812270"/>
    </source>
</evidence>
<organism evidence="1 2">
    <name type="scientific">Pinibacter aurantiacus</name>
    <dbReference type="NCBI Taxonomy" id="2851599"/>
    <lineage>
        <taxon>Bacteria</taxon>
        <taxon>Pseudomonadati</taxon>
        <taxon>Bacteroidota</taxon>
        <taxon>Chitinophagia</taxon>
        <taxon>Chitinophagales</taxon>
        <taxon>Chitinophagaceae</taxon>
        <taxon>Pinibacter</taxon>
    </lineage>
</organism>
<dbReference type="NCBIfam" id="TIGR03780">
    <property type="entry name" value="Bac_Flav_CT_N"/>
    <property type="match status" value="1"/>
</dbReference>
<comment type="caution">
    <text evidence="1">The sequence shown here is derived from an EMBL/GenBank/DDBJ whole genome shotgun (WGS) entry which is preliminary data.</text>
</comment>
<reference evidence="1" key="1">
    <citation type="submission" date="2021-06" db="EMBL/GenBank/DDBJ databases">
        <authorList>
            <person name="Huq M.A."/>
        </authorList>
    </citation>
    <scope>NUCLEOTIDE SEQUENCE</scope>
    <source>
        <strain evidence="1">MAH-26</strain>
    </source>
</reference>
<accession>A0A9E2W5E1</accession>
<dbReference type="RefSeq" id="WP_217792523.1">
    <property type="nucleotide sequence ID" value="NZ_JAHSPG010000013.1"/>
</dbReference>
<gene>
    <name evidence="1" type="primary">traN</name>
    <name evidence="1" type="ORF">KTO63_16685</name>
</gene>
<dbReference type="Pfam" id="PF13595">
    <property type="entry name" value="DUF4138"/>
    <property type="match status" value="1"/>
</dbReference>
<dbReference type="AlphaFoldDB" id="A0A9E2W5E1"/>
<dbReference type="EMBL" id="JAHSPG010000013">
    <property type="protein sequence ID" value="MBV4358804.1"/>
    <property type="molecule type" value="Genomic_DNA"/>
</dbReference>
<dbReference type="InterPro" id="IPR022298">
    <property type="entry name" value="Conjug_transposon_TraN"/>
</dbReference>
<sequence length="280" mass="31652">MKPIRQIFTKGFLSTLLLIVGILCYAQQKVIAIPSARISVCVNKTTNLIFPYKIISVDRGNNDLLIQKAKGVDNILQLKAAQTGFEQTNLTVITSDGRLYSLMVDYADEPEAINIKFSNDTSAIEQKTAITSLYNEDDLQTSSNTIIHQKRFLRVHTRNQKIRLNLGSIYLLDSLMWFTFSITNNSQIAYTPKTLRLLVKDKHQAKRTASQETNITPIFKLIPTTVPGYGSEKIIITCEPFTLSNKQRLVIQLTEQNGGRNMTLFIKPHILLNAHLLKIN</sequence>
<name>A0A9E2W5E1_9BACT</name>
<dbReference type="Proteomes" id="UP000812270">
    <property type="component" value="Unassembled WGS sequence"/>
</dbReference>
<protein>
    <submittedName>
        <fullName evidence="1">Conjugative transposon protein TraN</fullName>
    </submittedName>
</protein>